<sequence length="498" mass="56201">MSEQIEVVFETAAQGKVLSQYLQSRARVTFIRGPLGSGKTFASCQRVFDQICEQRPNRNGVRKSRWLAVRNTYSDLETTTIKDWKDLYCNDDMPSLGRFIGSTPPTHFLDFDLEDGTRVKAELIFLALDRPDHVKKLRGTQVTGFWLNETKEISKAIVDMCDGRHGRYPSAADGGPSWHGMIGDTNSPDDDHWYYDLAENVKPDDWVFLSQPGGVIREQVGKNSYRWVPNPEAENINNLPNGYYIRQVQSKSDDWVRVNLANEYGSVSSGKAIYGSTWQDAKHTSKYELLAIPRFQKLLLGFDFGRTPACIIGQLMPDGRLRVLKELVSTGMGIRTFMDLVVLPCLKEEFKKFPISGMEAYGDPAGTAKSPNDENSPIGILNDEYGLTTYPTATNKPKQRWEAVEYFLTLDIDGQTGFELSSACLVLRKGFNGGYQFRRLNVSGERYADVADKNSYSHPHDALQYLCQGAQGEINYQWLEQHQEDSHQTVIADSVTGY</sequence>
<dbReference type="EMBL" id="QLMD01000001">
    <property type="protein sequence ID" value="RAK01613.1"/>
    <property type="molecule type" value="Genomic_DNA"/>
</dbReference>
<evidence type="ECO:0000313" key="1">
    <source>
        <dbReference type="EMBL" id="RAK01613.1"/>
    </source>
</evidence>
<evidence type="ECO:0000313" key="3">
    <source>
        <dbReference type="Proteomes" id="UP000249203"/>
    </source>
</evidence>
<keyword evidence="4" id="KW-1185">Reference proteome</keyword>
<dbReference type="OrthoDB" id="5440754at2"/>
<name>A0A327X6U5_9GAMM</name>
<dbReference type="EMBL" id="PIPK01000001">
    <property type="protein sequence ID" value="RUO28439.1"/>
    <property type="molecule type" value="Genomic_DNA"/>
</dbReference>
<reference evidence="1 3" key="2">
    <citation type="submission" date="2018-06" db="EMBL/GenBank/DDBJ databases">
        <title>Genomic Encyclopedia of Type Strains, Phase III (KMG-III): the genomes of soil and plant-associated and newly described type strains.</title>
        <authorList>
            <person name="Whitman W."/>
        </authorList>
    </citation>
    <scope>NUCLEOTIDE SEQUENCE [LARGE SCALE GENOMIC DNA]</scope>
    <source>
        <strain evidence="1 3">CGMCC 1.15366</strain>
    </source>
</reference>
<proteinExistence type="predicted"/>
<dbReference type="InterPro" id="IPR027417">
    <property type="entry name" value="P-loop_NTPase"/>
</dbReference>
<accession>A0A327X6U5</accession>
<dbReference type="Gene3D" id="3.30.420.280">
    <property type="match status" value="1"/>
</dbReference>
<evidence type="ECO:0000313" key="4">
    <source>
        <dbReference type="Proteomes" id="UP000287865"/>
    </source>
</evidence>
<evidence type="ECO:0000313" key="2">
    <source>
        <dbReference type="EMBL" id="RUO28439.1"/>
    </source>
</evidence>
<protein>
    <submittedName>
        <fullName evidence="2">TerL</fullName>
    </submittedName>
</protein>
<dbReference type="RefSeq" id="WP_111568094.1">
    <property type="nucleotide sequence ID" value="NZ_PIPK01000001.1"/>
</dbReference>
<dbReference type="Proteomes" id="UP000287865">
    <property type="component" value="Unassembled WGS sequence"/>
</dbReference>
<comment type="caution">
    <text evidence="1">The sequence shown here is derived from an EMBL/GenBank/DDBJ whole genome shotgun (WGS) entry which is preliminary data.</text>
</comment>
<reference evidence="2 4" key="1">
    <citation type="journal article" date="2018" name="Front. Microbiol.">
        <title>Genome-Based Analysis Reveals the Taxonomy and Diversity of the Family Idiomarinaceae.</title>
        <authorList>
            <person name="Liu Y."/>
            <person name="Lai Q."/>
            <person name="Shao Z."/>
        </authorList>
    </citation>
    <scope>NUCLEOTIDE SEQUENCE [LARGE SCALE GENOMIC DNA]</scope>
    <source>
        <strain evidence="2 4">CF12-14</strain>
    </source>
</reference>
<organism evidence="1 3">
    <name type="scientific">Aliidiomarina maris</name>
    <dbReference type="NCBI Taxonomy" id="531312"/>
    <lineage>
        <taxon>Bacteria</taxon>
        <taxon>Pseudomonadati</taxon>
        <taxon>Pseudomonadota</taxon>
        <taxon>Gammaproteobacteria</taxon>
        <taxon>Alteromonadales</taxon>
        <taxon>Idiomarinaceae</taxon>
        <taxon>Aliidiomarina</taxon>
    </lineage>
</organism>
<gene>
    <name evidence="1" type="ORF">B0I24_101236</name>
    <name evidence="2" type="ORF">CWE07_01130</name>
</gene>
<dbReference type="AlphaFoldDB" id="A0A327X6U5"/>
<dbReference type="Proteomes" id="UP000249203">
    <property type="component" value="Unassembled WGS sequence"/>
</dbReference>
<dbReference type="Gene3D" id="3.40.50.300">
    <property type="entry name" value="P-loop containing nucleotide triphosphate hydrolases"/>
    <property type="match status" value="1"/>
</dbReference>